<name>A0A0E9XF57_ANGAN</name>
<sequence>MQNQNTFTFIFLFSKSTMFKVFKDRWGPLAETRDSGPS</sequence>
<accession>A0A0E9XF57</accession>
<evidence type="ECO:0000313" key="1">
    <source>
        <dbReference type="EMBL" id="JAI01363.1"/>
    </source>
</evidence>
<proteinExistence type="predicted"/>
<dbReference type="AlphaFoldDB" id="A0A0E9XF57"/>
<reference evidence="1" key="2">
    <citation type="journal article" date="2015" name="Fish Shellfish Immunol.">
        <title>Early steps in the European eel (Anguilla anguilla)-Vibrio vulnificus interaction in the gills: Role of the RtxA13 toxin.</title>
        <authorList>
            <person name="Callol A."/>
            <person name="Pajuelo D."/>
            <person name="Ebbesson L."/>
            <person name="Teles M."/>
            <person name="MacKenzie S."/>
            <person name="Amaro C."/>
        </authorList>
    </citation>
    <scope>NUCLEOTIDE SEQUENCE</scope>
</reference>
<dbReference type="EMBL" id="GBXM01007215">
    <property type="protein sequence ID" value="JAI01363.1"/>
    <property type="molecule type" value="Transcribed_RNA"/>
</dbReference>
<protein>
    <submittedName>
        <fullName evidence="1">Uncharacterized protein</fullName>
    </submittedName>
</protein>
<reference evidence="1" key="1">
    <citation type="submission" date="2014-11" db="EMBL/GenBank/DDBJ databases">
        <authorList>
            <person name="Amaro Gonzalez C."/>
        </authorList>
    </citation>
    <scope>NUCLEOTIDE SEQUENCE</scope>
</reference>
<organism evidence="1">
    <name type="scientific">Anguilla anguilla</name>
    <name type="common">European freshwater eel</name>
    <name type="synonym">Muraena anguilla</name>
    <dbReference type="NCBI Taxonomy" id="7936"/>
    <lineage>
        <taxon>Eukaryota</taxon>
        <taxon>Metazoa</taxon>
        <taxon>Chordata</taxon>
        <taxon>Craniata</taxon>
        <taxon>Vertebrata</taxon>
        <taxon>Euteleostomi</taxon>
        <taxon>Actinopterygii</taxon>
        <taxon>Neopterygii</taxon>
        <taxon>Teleostei</taxon>
        <taxon>Anguilliformes</taxon>
        <taxon>Anguillidae</taxon>
        <taxon>Anguilla</taxon>
    </lineage>
</organism>